<dbReference type="SMART" id="SM01238">
    <property type="entry name" value="IGR"/>
    <property type="match status" value="1"/>
</dbReference>
<evidence type="ECO:0000256" key="3">
    <source>
        <dbReference type="ARBA" id="ARBA00023128"/>
    </source>
</evidence>
<gene>
    <name evidence="6" type="ORF">BO97DRAFT_363535</name>
</gene>
<keyword evidence="3" id="KW-0496">Mitochondrion</keyword>
<accession>A0A395I6Z9</accession>
<sequence length="248" mass="27780">MAMHNPCLLSMRAMRPVTFGKQCFRHLHKRASSAAIPSPTPFVPDVQTFLTLIGRGMNKHASKLPSWDKLFSIGSPELKELGIEPSSQRRYLLRKREKFRRGIYGPGGDLQHVVNGTAQLRVVEVPKEPKDAKDATVANKSAHHSIYPASLSSGMRKIIVNLPPDAKEYIYNPSNPPKKIAHMKVHHGNTIKGPFLQPIKGSKGSAALFELKEGMWEDRLGVKVDGGERRRAEVRAKRRSEERRKGII</sequence>
<reference evidence="6 7" key="1">
    <citation type="submission" date="2018-02" db="EMBL/GenBank/DDBJ databases">
        <title>The genomes of Aspergillus section Nigri reveals drivers in fungal speciation.</title>
        <authorList>
            <consortium name="DOE Joint Genome Institute"/>
            <person name="Vesth T.C."/>
            <person name="Nybo J."/>
            <person name="Theobald S."/>
            <person name="Brandl J."/>
            <person name="Frisvad J.C."/>
            <person name="Nielsen K.F."/>
            <person name="Lyhne E.K."/>
            <person name="Kogle M.E."/>
            <person name="Kuo A."/>
            <person name="Riley R."/>
            <person name="Clum A."/>
            <person name="Nolan M."/>
            <person name="Lipzen A."/>
            <person name="Salamov A."/>
            <person name="Henrissat B."/>
            <person name="Wiebenga A."/>
            <person name="De vries R.P."/>
            <person name="Grigoriev I.V."/>
            <person name="Mortensen U.H."/>
            <person name="Andersen M.R."/>
            <person name="Baker S.E."/>
        </authorList>
    </citation>
    <scope>NUCLEOTIDE SEQUENCE [LARGE SCALE GENOMIC DNA]</scope>
    <source>
        <strain evidence="6 7">CBS 101889</strain>
    </source>
</reference>
<dbReference type="VEuPathDB" id="FungiDB:BO97DRAFT_363535"/>
<evidence type="ECO:0000313" key="6">
    <source>
        <dbReference type="EMBL" id="RAL15685.1"/>
    </source>
</evidence>
<dbReference type="EMBL" id="KZ824271">
    <property type="protein sequence ID" value="RAL15685.1"/>
    <property type="molecule type" value="Genomic_DNA"/>
</dbReference>
<dbReference type="GO" id="GO:0005739">
    <property type="term" value="C:mitochondrion"/>
    <property type="evidence" value="ECO:0007669"/>
    <property type="project" value="UniProtKB-SubCell"/>
</dbReference>
<organism evidence="6 7">
    <name type="scientific">Aspergillus homomorphus (strain CBS 101889)</name>
    <dbReference type="NCBI Taxonomy" id="1450537"/>
    <lineage>
        <taxon>Eukaryota</taxon>
        <taxon>Fungi</taxon>
        <taxon>Dikarya</taxon>
        <taxon>Ascomycota</taxon>
        <taxon>Pezizomycotina</taxon>
        <taxon>Eurotiomycetes</taxon>
        <taxon>Eurotiomycetidae</taxon>
        <taxon>Eurotiales</taxon>
        <taxon>Aspergillaceae</taxon>
        <taxon>Aspergillus</taxon>
        <taxon>Aspergillus subgen. Circumdati</taxon>
    </lineage>
</organism>
<evidence type="ECO:0000256" key="4">
    <source>
        <dbReference type="ARBA" id="ARBA00035129"/>
    </source>
</evidence>
<dbReference type="InterPro" id="IPR019083">
    <property type="entry name" value="SAM_Ribosomal_mS41"/>
</dbReference>
<dbReference type="RefSeq" id="XP_025554839.1">
    <property type="nucleotide sequence ID" value="XM_025692507.1"/>
</dbReference>
<proteinExistence type="inferred from homology"/>
<dbReference type="GeneID" id="37196796"/>
<dbReference type="OrthoDB" id="18595at2759"/>
<comment type="subcellular location">
    <subcellularLocation>
        <location evidence="1">Mitochondrion</location>
    </subcellularLocation>
</comment>
<evidence type="ECO:0000313" key="7">
    <source>
        <dbReference type="Proteomes" id="UP000248961"/>
    </source>
</evidence>
<protein>
    <recommendedName>
        <fullName evidence="4">Small ribosomal subunit protein mS41</fullName>
    </recommendedName>
</protein>
<evidence type="ECO:0000256" key="1">
    <source>
        <dbReference type="ARBA" id="ARBA00004173"/>
    </source>
</evidence>
<dbReference type="Proteomes" id="UP000248961">
    <property type="component" value="Unassembled WGS sequence"/>
</dbReference>
<name>A0A395I6Z9_ASPHC</name>
<feature type="domain" description="Small ribosomal subunit protein mS41 SAM" evidence="5">
    <location>
        <begin position="46"/>
        <end position="102"/>
    </location>
</feature>
<dbReference type="AlphaFoldDB" id="A0A395I6Z9"/>
<dbReference type="PANTHER" id="PTHR28235:SF1">
    <property type="entry name" value="SMALL RIBOSOMAL SUBUNIT PROTEIN MS41"/>
    <property type="match status" value="1"/>
</dbReference>
<evidence type="ECO:0000259" key="5">
    <source>
        <dbReference type="SMART" id="SM01238"/>
    </source>
</evidence>
<keyword evidence="7" id="KW-1185">Reference proteome</keyword>
<dbReference type="Pfam" id="PF09597">
    <property type="entry name" value="SAM_Ribosomal_mS41"/>
    <property type="match status" value="1"/>
</dbReference>
<evidence type="ECO:0000256" key="2">
    <source>
        <dbReference type="ARBA" id="ARBA00010492"/>
    </source>
</evidence>
<dbReference type="InterPro" id="IPR039603">
    <property type="entry name" value="Ribosomal_mS41"/>
</dbReference>
<dbReference type="PANTHER" id="PTHR28235">
    <property type="entry name" value="PROTEIN FYV4, MITOCHONDRIAL"/>
    <property type="match status" value="1"/>
</dbReference>
<comment type="similarity">
    <text evidence="2">Belongs to the mitochondrion-specific ribosomal protein mS41 family.</text>
</comment>